<evidence type="ECO:0000313" key="2">
    <source>
        <dbReference type="Proteomes" id="UP001489897"/>
    </source>
</evidence>
<organism evidence="1 2">
    <name type="scientific">Paraburkholderia ferrariae</name>
    <dbReference type="NCBI Taxonomy" id="386056"/>
    <lineage>
        <taxon>Bacteria</taxon>
        <taxon>Pseudomonadati</taxon>
        <taxon>Pseudomonadota</taxon>
        <taxon>Betaproteobacteria</taxon>
        <taxon>Burkholderiales</taxon>
        <taxon>Burkholderiaceae</taxon>
        <taxon>Paraburkholderia</taxon>
    </lineage>
</organism>
<keyword evidence="2" id="KW-1185">Reference proteome</keyword>
<reference evidence="1 2" key="1">
    <citation type="submission" date="2024-01" db="EMBL/GenBank/DDBJ databases">
        <title>The diversity of rhizobia nodulating Mimosa spp. in eleven states of Brazil covering several biomes is determined by host plant, location, and edaphic factors.</title>
        <authorList>
            <person name="Rouws L."/>
            <person name="Barauna A."/>
            <person name="Beukes C."/>
            <person name="De Faria S.M."/>
            <person name="Gross E."/>
            <person name="Dos Reis Junior F.B."/>
            <person name="Simon M."/>
            <person name="Maluk M."/>
            <person name="Odee D.W."/>
            <person name="Kenicer G."/>
            <person name="Young J.P.W."/>
            <person name="Reis V.M."/>
            <person name="Zilli J."/>
            <person name="James E.K."/>
        </authorList>
    </citation>
    <scope>NUCLEOTIDE SEQUENCE [LARGE SCALE GENOMIC DNA]</scope>
    <source>
        <strain evidence="1 2">JPY167</strain>
    </source>
</reference>
<name>A0ABU9RMZ2_9BURK</name>
<dbReference type="EMBL" id="JAYMRV010000002">
    <property type="protein sequence ID" value="MEM5420891.1"/>
    <property type="molecule type" value="Genomic_DNA"/>
</dbReference>
<dbReference type="Proteomes" id="UP001489897">
    <property type="component" value="Unassembled WGS sequence"/>
</dbReference>
<evidence type="ECO:0000313" key="1">
    <source>
        <dbReference type="EMBL" id="MEM5420891.1"/>
    </source>
</evidence>
<gene>
    <name evidence="1" type="ORF">VSR73_07410</name>
</gene>
<protein>
    <submittedName>
        <fullName evidence="1">Uncharacterized protein</fullName>
    </submittedName>
</protein>
<comment type="caution">
    <text evidence="1">The sequence shown here is derived from an EMBL/GenBank/DDBJ whole genome shotgun (WGS) entry which is preliminary data.</text>
</comment>
<accession>A0ABU9RMZ2</accession>
<dbReference type="RefSeq" id="WP_342946311.1">
    <property type="nucleotide sequence ID" value="NZ_JAYMRV010000002.1"/>
</dbReference>
<sequence length="275" mass="30417">MLFSVVIDDLRWTDEPQIRRARAIESNQIAKLTLVLERILLFFGRTQDQDGQKVALDEKTGTRGAIVAGFISKSEMTVSFANVRVKMRNACVGTKRECGKAEIADARNVRRVVCGRENLKACRSRRSGGCDTHCESGGAIEPAHRAELRTRKRAHQQRHGLGHTAAIEFHVQASEIAAAIDIDCMHAERAANQTMQRAASELCFARGNAHDQLHCRAMGCRVKGLARIVQRENGPRRGDGAGTAGIRAWRDDRRHTCCAHAVVRGGALELNTNRF</sequence>
<proteinExistence type="predicted"/>